<name>A0AAN9J8G6_CLITE</name>
<keyword evidence="1" id="KW-0812">Transmembrane</keyword>
<keyword evidence="1" id="KW-1133">Transmembrane helix</keyword>
<gene>
    <name evidence="2" type="ORF">RJT34_16035</name>
</gene>
<keyword evidence="3" id="KW-1185">Reference proteome</keyword>
<accession>A0AAN9J8G6</accession>
<proteinExistence type="predicted"/>
<sequence>MNDHYLHKLHSFRFASTIIILCSVYLIFANIIALFIHAVKNHSIFSPVAGLGHTIISLCNFSLSIAVLLFEDLSWMGFWTSRIVF</sequence>
<evidence type="ECO:0000313" key="2">
    <source>
        <dbReference type="EMBL" id="KAK7293173.1"/>
    </source>
</evidence>
<evidence type="ECO:0000256" key="1">
    <source>
        <dbReference type="SAM" id="Phobius"/>
    </source>
</evidence>
<feature type="transmembrane region" description="Helical" evidence="1">
    <location>
        <begin position="12"/>
        <end position="36"/>
    </location>
</feature>
<dbReference type="Proteomes" id="UP001359559">
    <property type="component" value="Unassembled WGS sequence"/>
</dbReference>
<keyword evidence="1" id="KW-0472">Membrane</keyword>
<dbReference type="EMBL" id="JAYKXN010000004">
    <property type="protein sequence ID" value="KAK7293173.1"/>
    <property type="molecule type" value="Genomic_DNA"/>
</dbReference>
<comment type="caution">
    <text evidence="2">The sequence shown here is derived from an EMBL/GenBank/DDBJ whole genome shotgun (WGS) entry which is preliminary data.</text>
</comment>
<dbReference type="AlphaFoldDB" id="A0AAN9J8G6"/>
<reference evidence="2 3" key="1">
    <citation type="submission" date="2024-01" db="EMBL/GenBank/DDBJ databases">
        <title>The genomes of 5 underutilized Papilionoideae crops provide insights into root nodulation and disease resistance.</title>
        <authorList>
            <person name="Yuan L."/>
        </authorList>
    </citation>
    <scope>NUCLEOTIDE SEQUENCE [LARGE SCALE GENOMIC DNA]</scope>
    <source>
        <strain evidence="2">LY-2023</strain>
        <tissue evidence="2">Leaf</tissue>
    </source>
</reference>
<evidence type="ECO:0000313" key="3">
    <source>
        <dbReference type="Proteomes" id="UP001359559"/>
    </source>
</evidence>
<feature type="transmembrane region" description="Helical" evidence="1">
    <location>
        <begin position="48"/>
        <end position="70"/>
    </location>
</feature>
<organism evidence="2 3">
    <name type="scientific">Clitoria ternatea</name>
    <name type="common">Butterfly pea</name>
    <dbReference type="NCBI Taxonomy" id="43366"/>
    <lineage>
        <taxon>Eukaryota</taxon>
        <taxon>Viridiplantae</taxon>
        <taxon>Streptophyta</taxon>
        <taxon>Embryophyta</taxon>
        <taxon>Tracheophyta</taxon>
        <taxon>Spermatophyta</taxon>
        <taxon>Magnoliopsida</taxon>
        <taxon>eudicotyledons</taxon>
        <taxon>Gunneridae</taxon>
        <taxon>Pentapetalae</taxon>
        <taxon>rosids</taxon>
        <taxon>fabids</taxon>
        <taxon>Fabales</taxon>
        <taxon>Fabaceae</taxon>
        <taxon>Papilionoideae</taxon>
        <taxon>50 kb inversion clade</taxon>
        <taxon>NPAAA clade</taxon>
        <taxon>indigoferoid/millettioid clade</taxon>
        <taxon>Phaseoleae</taxon>
        <taxon>Clitoria</taxon>
    </lineage>
</organism>
<protein>
    <submittedName>
        <fullName evidence="2">Uncharacterized protein</fullName>
    </submittedName>
</protein>